<dbReference type="Ensembl" id="ENSEBUT00000023530.1">
    <property type="protein sequence ID" value="ENSEBUP00000022954.1"/>
    <property type="gene ID" value="ENSEBUG00000014142.1"/>
</dbReference>
<organism evidence="9 10">
    <name type="scientific">Eptatretus burgeri</name>
    <name type="common">Inshore hagfish</name>
    <dbReference type="NCBI Taxonomy" id="7764"/>
    <lineage>
        <taxon>Eukaryota</taxon>
        <taxon>Metazoa</taxon>
        <taxon>Chordata</taxon>
        <taxon>Craniata</taxon>
        <taxon>Vertebrata</taxon>
        <taxon>Cyclostomata</taxon>
        <taxon>Myxini</taxon>
        <taxon>Myxiniformes</taxon>
        <taxon>Myxinidae</taxon>
        <taxon>Eptatretinae</taxon>
        <taxon>Eptatretus</taxon>
    </lineage>
</organism>
<keyword evidence="6 7" id="KW-0009">Actin-binding</keyword>
<dbReference type="OMA" id="RINTTCT"/>
<dbReference type="Gene3D" id="1.10.10.820">
    <property type="match status" value="1"/>
</dbReference>
<dbReference type="Gene3D" id="1.20.58.530">
    <property type="match status" value="1"/>
</dbReference>
<dbReference type="GO" id="GO:0003774">
    <property type="term" value="F:cytoskeletal motor activity"/>
    <property type="evidence" value="ECO:0007669"/>
    <property type="project" value="InterPro"/>
</dbReference>
<reference evidence="9" key="1">
    <citation type="submission" date="2025-08" db="UniProtKB">
        <authorList>
            <consortium name="Ensembl"/>
        </authorList>
    </citation>
    <scope>IDENTIFICATION</scope>
</reference>
<dbReference type="Pfam" id="PF00063">
    <property type="entry name" value="Myosin_head"/>
    <property type="match status" value="1"/>
</dbReference>
<comment type="similarity">
    <text evidence="1 7">Belongs to the TRAFAC class myosin-kinesin ATPase superfamily. Myosin family.</text>
</comment>
<keyword evidence="3" id="KW-0067">ATP-binding</keyword>
<comment type="caution">
    <text evidence="7">Lacks conserved residue(s) required for the propagation of feature annotation.</text>
</comment>
<dbReference type="PROSITE" id="PS51456">
    <property type="entry name" value="MYOSIN_MOTOR"/>
    <property type="match status" value="1"/>
</dbReference>
<dbReference type="GO" id="GO:0016459">
    <property type="term" value="C:myosin complex"/>
    <property type="evidence" value="ECO:0007669"/>
    <property type="project" value="UniProtKB-KW"/>
</dbReference>
<keyword evidence="10" id="KW-1185">Reference proteome</keyword>
<evidence type="ECO:0000313" key="9">
    <source>
        <dbReference type="Ensembl" id="ENSEBUP00000022954.1"/>
    </source>
</evidence>
<dbReference type="SMART" id="SM00242">
    <property type="entry name" value="MYSc"/>
    <property type="match status" value="1"/>
</dbReference>
<evidence type="ECO:0000256" key="4">
    <source>
        <dbReference type="ARBA" id="ARBA00023123"/>
    </source>
</evidence>
<evidence type="ECO:0000256" key="1">
    <source>
        <dbReference type="ARBA" id="ARBA00008314"/>
    </source>
</evidence>
<dbReference type="GeneTree" id="ENSGT00940000155335"/>
<keyword evidence="5" id="KW-0505">Motor protein</keyword>
<reference evidence="9" key="2">
    <citation type="submission" date="2025-09" db="UniProtKB">
        <authorList>
            <consortium name="Ensembl"/>
        </authorList>
    </citation>
    <scope>IDENTIFICATION</scope>
</reference>
<evidence type="ECO:0000256" key="3">
    <source>
        <dbReference type="ARBA" id="ARBA00022840"/>
    </source>
</evidence>
<evidence type="ECO:0000259" key="8">
    <source>
        <dbReference type="PROSITE" id="PS51456"/>
    </source>
</evidence>
<keyword evidence="4 7" id="KW-0518">Myosin</keyword>
<protein>
    <recommendedName>
        <fullName evidence="8">Myosin motor domain-containing protein</fullName>
    </recommendedName>
</protein>
<evidence type="ECO:0000313" key="10">
    <source>
        <dbReference type="Proteomes" id="UP000694388"/>
    </source>
</evidence>
<dbReference type="InterPro" id="IPR001609">
    <property type="entry name" value="Myosin_head_motor_dom-like"/>
</dbReference>
<dbReference type="Proteomes" id="UP000694388">
    <property type="component" value="Unplaced"/>
</dbReference>
<keyword evidence="2" id="KW-0547">Nucleotide-binding</keyword>
<evidence type="ECO:0000256" key="6">
    <source>
        <dbReference type="ARBA" id="ARBA00023203"/>
    </source>
</evidence>
<dbReference type="InterPro" id="IPR027417">
    <property type="entry name" value="P-loop_NTPase"/>
</dbReference>
<dbReference type="Gene3D" id="1.20.120.720">
    <property type="entry name" value="Myosin VI head, motor domain, U50 subdomain"/>
    <property type="match status" value="1"/>
</dbReference>
<dbReference type="GO" id="GO:0005524">
    <property type="term" value="F:ATP binding"/>
    <property type="evidence" value="ECO:0007669"/>
    <property type="project" value="UniProtKB-KW"/>
</dbReference>
<dbReference type="InterPro" id="IPR036961">
    <property type="entry name" value="Kinesin_motor_dom_sf"/>
</dbReference>
<dbReference type="PANTHER" id="PTHR22692">
    <property type="entry name" value="MYOSIN VII, XV"/>
    <property type="match status" value="1"/>
</dbReference>
<evidence type="ECO:0000256" key="5">
    <source>
        <dbReference type="ARBA" id="ARBA00023175"/>
    </source>
</evidence>
<dbReference type="InterPro" id="IPR051567">
    <property type="entry name" value="Unconventional_Myosin_ATPase"/>
</dbReference>
<dbReference type="AlphaFoldDB" id="A0A8C4R0H0"/>
<sequence>MFFCSRHMQCQVFFLYFQTKNERNYHIFYELLAGLSPQQKQRLFLQDAETYFYLNQGGNCEIPGKKDREDFRRLLSAMEVLSFSSEEQMSIFKVLSSILQLGNVCFSSYESDGQSVASVVSSREIDTVADLLQVSPEGIEKAITFKVMETMREKIFSPLSVEVAIDARDAISKVLYSVLFNWLIDRINCQVAPHPEATSVAILDIYGFEDLTMNSFEQLCINYANEYLQFFFNRIIFKQEQEIYEKEKINWQNHCIQ</sequence>
<dbReference type="FunFam" id="1.10.10.820:FF:000001">
    <property type="entry name" value="Myosin heavy chain"/>
    <property type="match status" value="1"/>
</dbReference>
<dbReference type="PANTHER" id="PTHR22692:SF21">
    <property type="entry name" value="MYOSIN XVA"/>
    <property type="match status" value="1"/>
</dbReference>
<feature type="domain" description="Myosin motor" evidence="8">
    <location>
        <begin position="1"/>
        <end position="257"/>
    </location>
</feature>
<dbReference type="GO" id="GO:0003779">
    <property type="term" value="F:actin binding"/>
    <property type="evidence" value="ECO:0007669"/>
    <property type="project" value="UniProtKB-KW"/>
</dbReference>
<dbReference type="Gene3D" id="3.40.850.10">
    <property type="entry name" value="Kinesin motor domain"/>
    <property type="match status" value="1"/>
</dbReference>
<accession>A0A8C4R0H0</accession>
<dbReference type="SUPFAM" id="SSF52540">
    <property type="entry name" value="P-loop containing nucleoside triphosphate hydrolases"/>
    <property type="match status" value="1"/>
</dbReference>
<evidence type="ECO:0000256" key="7">
    <source>
        <dbReference type="PROSITE-ProRule" id="PRU00782"/>
    </source>
</evidence>
<proteinExistence type="inferred from homology"/>
<evidence type="ECO:0000256" key="2">
    <source>
        <dbReference type="ARBA" id="ARBA00022741"/>
    </source>
</evidence>
<name>A0A8C4R0H0_EPTBU</name>